<evidence type="ECO:0000313" key="15">
    <source>
        <dbReference type="EMBL" id="ORC32842.1"/>
    </source>
</evidence>
<dbReference type="PANTHER" id="PTHR36531">
    <property type="entry name" value="CRISPR-ASSOCIATED EXONUCLEASE CAS4"/>
    <property type="match status" value="1"/>
</dbReference>
<dbReference type="InterPro" id="IPR013343">
    <property type="entry name" value="CRISPR-assoc_prot_Cas4"/>
</dbReference>
<keyword evidence="12 13" id="KW-0464">Manganese</keyword>
<dbReference type="EMBL" id="MWQY01000019">
    <property type="protein sequence ID" value="ORC32842.1"/>
    <property type="molecule type" value="Genomic_DNA"/>
</dbReference>
<evidence type="ECO:0000256" key="10">
    <source>
        <dbReference type="ARBA" id="ARBA00023014"/>
    </source>
</evidence>
<dbReference type="OrthoDB" id="9781776at2"/>
<evidence type="ECO:0000313" key="16">
    <source>
        <dbReference type="Proteomes" id="UP000192343"/>
    </source>
</evidence>
<keyword evidence="8 13" id="KW-0269">Exonuclease</keyword>
<dbReference type="InterPro" id="IPR051827">
    <property type="entry name" value="Cas4_exonuclease"/>
</dbReference>
<comment type="cofactor">
    <cofactor evidence="13">
        <name>Mg(2+)</name>
        <dbReference type="ChEBI" id="CHEBI:18420"/>
    </cofactor>
    <cofactor evidence="13">
        <name>Mn(2+)</name>
        <dbReference type="ChEBI" id="CHEBI:29035"/>
    </cofactor>
    <text evidence="13">Mg(2+) or Mn(2+) required for ssDNA cleavage activity.</text>
</comment>
<evidence type="ECO:0000256" key="7">
    <source>
        <dbReference type="ARBA" id="ARBA00022801"/>
    </source>
</evidence>
<comment type="function">
    <text evidence="13">CRISPR (clustered regularly interspaced short palindromic repeat) is an adaptive immune system that provides protection against mobile genetic elements (viruses, transposable elements and conjugative plasmids). CRISPR clusters contain sequences complementary to antecedent mobile elements and target invading nucleic acids. CRISPR clusters are transcribed and processed into CRISPR RNA (crRNA).</text>
</comment>
<keyword evidence="5 13" id="KW-0540">Nuclease</keyword>
<gene>
    <name evidence="15" type="ORF">B4O97_15420</name>
</gene>
<evidence type="ECO:0000256" key="12">
    <source>
        <dbReference type="ARBA" id="ARBA00023211"/>
    </source>
</evidence>
<comment type="cofactor">
    <cofactor evidence="13">
        <name>iron-sulfur cluster</name>
        <dbReference type="ChEBI" id="CHEBI:30408"/>
    </cofactor>
</comment>
<keyword evidence="9 13" id="KW-0408">Iron</keyword>
<evidence type="ECO:0000256" key="2">
    <source>
        <dbReference type="ARBA" id="ARBA00009189"/>
    </source>
</evidence>
<dbReference type="InterPro" id="IPR022765">
    <property type="entry name" value="Dna2/Cas4_DUF83"/>
</dbReference>
<sequence length="219" mass="25474">MYLEEDLIPISALQHVLFCERQYALIHLEQAWEENRFTAEGRVLHERVDDEHHESRRLLKTEYGLAVRSLHHGLVGKADVVEFEKDPSGGYTEIKPVEFKRGRNKEDDFDRVQLCALALCLEEMFDMKVNRGEFYYLQEHRRTSVILDSELRDNTTSLIIRIREINNSGKTSSAQYNRRKCDRCSLIEICMPRVIESGGKNVSRYIKNQIRAAIAEGEG</sequence>
<dbReference type="RefSeq" id="WP_083052193.1">
    <property type="nucleotide sequence ID" value="NZ_MWQY01000019.1"/>
</dbReference>
<evidence type="ECO:0000256" key="11">
    <source>
        <dbReference type="ARBA" id="ARBA00023118"/>
    </source>
</evidence>
<evidence type="ECO:0000256" key="8">
    <source>
        <dbReference type="ARBA" id="ARBA00022839"/>
    </source>
</evidence>
<keyword evidence="11 13" id="KW-0051">Antiviral defense</keyword>
<dbReference type="InterPro" id="IPR011604">
    <property type="entry name" value="PDDEXK-like_dom_sf"/>
</dbReference>
<dbReference type="PANTHER" id="PTHR36531:SF6">
    <property type="entry name" value="DNA REPLICATION ATP-DEPENDENT HELICASE_NUCLEASE DNA2"/>
    <property type="match status" value="1"/>
</dbReference>
<name>A0A1Y1RVV8_9SPIO</name>
<dbReference type="Proteomes" id="UP000192343">
    <property type="component" value="Unassembled WGS sequence"/>
</dbReference>
<dbReference type="NCBIfam" id="TIGR00372">
    <property type="entry name" value="cas4"/>
    <property type="match status" value="1"/>
</dbReference>
<evidence type="ECO:0000256" key="1">
    <source>
        <dbReference type="ARBA" id="ARBA00001966"/>
    </source>
</evidence>
<evidence type="ECO:0000256" key="3">
    <source>
        <dbReference type="ARBA" id="ARBA00012768"/>
    </source>
</evidence>
<accession>A0A1Y1RVV8</accession>
<evidence type="ECO:0000256" key="9">
    <source>
        <dbReference type="ARBA" id="ARBA00023004"/>
    </source>
</evidence>
<dbReference type="STRING" id="1963862.B4O97_15420"/>
<keyword evidence="16" id="KW-1185">Reference proteome</keyword>
<evidence type="ECO:0000256" key="5">
    <source>
        <dbReference type="ARBA" id="ARBA00022722"/>
    </source>
</evidence>
<evidence type="ECO:0000256" key="4">
    <source>
        <dbReference type="ARBA" id="ARBA00020049"/>
    </source>
</evidence>
<dbReference type="GO" id="GO:0051536">
    <property type="term" value="F:iron-sulfur cluster binding"/>
    <property type="evidence" value="ECO:0007669"/>
    <property type="project" value="UniProtKB-KW"/>
</dbReference>
<evidence type="ECO:0000256" key="6">
    <source>
        <dbReference type="ARBA" id="ARBA00022723"/>
    </source>
</evidence>
<dbReference type="AlphaFoldDB" id="A0A1Y1RVV8"/>
<dbReference type="GO" id="GO:0046872">
    <property type="term" value="F:metal ion binding"/>
    <property type="evidence" value="ECO:0007669"/>
    <property type="project" value="UniProtKB-KW"/>
</dbReference>
<dbReference type="GO" id="GO:0004527">
    <property type="term" value="F:exonuclease activity"/>
    <property type="evidence" value="ECO:0007669"/>
    <property type="project" value="UniProtKB-KW"/>
</dbReference>
<feature type="domain" description="DUF83" evidence="14">
    <location>
        <begin position="11"/>
        <end position="191"/>
    </location>
</feature>
<comment type="similarity">
    <text evidence="2 13">Belongs to the CRISPR-associated exonuclease Cas4 family.</text>
</comment>
<dbReference type="Gene3D" id="3.90.320.10">
    <property type="match status" value="1"/>
</dbReference>
<organism evidence="15 16">
    <name type="scientific">Marispirochaeta aestuarii</name>
    <dbReference type="NCBI Taxonomy" id="1963862"/>
    <lineage>
        <taxon>Bacteria</taxon>
        <taxon>Pseudomonadati</taxon>
        <taxon>Spirochaetota</taxon>
        <taxon>Spirochaetia</taxon>
        <taxon>Spirochaetales</taxon>
        <taxon>Spirochaetaceae</taxon>
        <taxon>Marispirochaeta</taxon>
    </lineage>
</organism>
<keyword evidence="10 13" id="KW-0411">Iron-sulfur</keyword>
<proteinExistence type="inferred from homology"/>
<keyword evidence="7 13" id="KW-0378">Hydrolase</keyword>
<dbReference type="EC" id="3.1.12.1" evidence="3 13"/>
<comment type="caution">
    <text evidence="15">The sequence shown here is derived from an EMBL/GenBank/DDBJ whole genome shotgun (WGS) entry which is preliminary data.</text>
</comment>
<protein>
    <recommendedName>
        <fullName evidence="4 13">CRISPR-associated exonuclease Cas4</fullName>
        <ecNumber evidence="3 13">3.1.12.1</ecNumber>
    </recommendedName>
</protein>
<keyword evidence="6 13" id="KW-0479">Metal-binding</keyword>
<evidence type="ECO:0000259" key="14">
    <source>
        <dbReference type="Pfam" id="PF01930"/>
    </source>
</evidence>
<comment type="cofactor">
    <cofactor evidence="1">
        <name>[4Fe-4S] cluster</name>
        <dbReference type="ChEBI" id="CHEBI:49883"/>
    </cofactor>
</comment>
<evidence type="ECO:0000256" key="13">
    <source>
        <dbReference type="RuleBase" id="RU365022"/>
    </source>
</evidence>
<reference evidence="15 16" key="1">
    <citation type="submission" date="2017-03" db="EMBL/GenBank/DDBJ databases">
        <title>Draft Genome sequence of Marispirochaeta sp. strain JC444.</title>
        <authorList>
            <person name="Shivani Y."/>
            <person name="Subhash Y."/>
            <person name="Sasikala C."/>
            <person name="Ramana C."/>
        </authorList>
    </citation>
    <scope>NUCLEOTIDE SEQUENCE [LARGE SCALE GENOMIC DNA]</scope>
    <source>
        <strain evidence="15 16">JC444</strain>
    </source>
</reference>
<dbReference type="GO" id="GO:0051607">
    <property type="term" value="P:defense response to virus"/>
    <property type="evidence" value="ECO:0007669"/>
    <property type="project" value="UniProtKB-KW"/>
</dbReference>
<dbReference type="Pfam" id="PF01930">
    <property type="entry name" value="Cas_Cas4"/>
    <property type="match status" value="1"/>
</dbReference>